<organism evidence="2 3">
    <name type="scientific">Dyella flagellata</name>
    <dbReference type="NCBI Taxonomy" id="1867833"/>
    <lineage>
        <taxon>Bacteria</taxon>
        <taxon>Pseudomonadati</taxon>
        <taxon>Pseudomonadota</taxon>
        <taxon>Gammaproteobacteria</taxon>
        <taxon>Lysobacterales</taxon>
        <taxon>Rhodanobacteraceae</taxon>
        <taxon>Dyella</taxon>
    </lineage>
</organism>
<dbReference type="InterPro" id="IPR007138">
    <property type="entry name" value="ABM_dom"/>
</dbReference>
<evidence type="ECO:0000259" key="1">
    <source>
        <dbReference type="PROSITE" id="PS51725"/>
    </source>
</evidence>
<name>A0ABQ5X711_9GAMM</name>
<feature type="domain" description="ABM" evidence="1">
    <location>
        <begin position="7"/>
        <end position="97"/>
    </location>
</feature>
<dbReference type="PROSITE" id="PS51725">
    <property type="entry name" value="ABM"/>
    <property type="match status" value="1"/>
</dbReference>
<evidence type="ECO:0000313" key="2">
    <source>
        <dbReference type="EMBL" id="GLQ86828.1"/>
    </source>
</evidence>
<sequence length="109" mass="12635">MQYPSQITLVAFLIAKPGEENELIRHFQPVIQATRREAGCIDYHLHQNAKVPTDFVMYENYVDQHALKAHQNAPYTQALLNYLNDSGASVQYDLWTMLTEHPNHHIAWC</sequence>
<reference evidence="3" key="1">
    <citation type="journal article" date="2019" name="Int. J. Syst. Evol. Microbiol.">
        <title>The Global Catalogue of Microorganisms (GCM) 10K type strain sequencing project: providing services to taxonomists for standard genome sequencing and annotation.</title>
        <authorList>
            <consortium name="The Broad Institute Genomics Platform"/>
            <consortium name="The Broad Institute Genome Sequencing Center for Infectious Disease"/>
            <person name="Wu L."/>
            <person name="Ma J."/>
        </authorList>
    </citation>
    <scope>NUCLEOTIDE SEQUENCE [LARGE SCALE GENOMIC DNA]</scope>
    <source>
        <strain evidence="3">NBRC 111981</strain>
    </source>
</reference>
<dbReference type="SUPFAM" id="SSF54909">
    <property type="entry name" value="Dimeric alpha+beta barrel"/>
    <property type="match status" value="1"/>
</dbReference>
<dbReference type="EMBL" id="BSOA01000003">
    <property type="protein sequence ID" value="GLQ86828.1"/>
    <property type="molecule type" value="Genomic_DNA"/>
</dbReference>
<evidence type="ECO:0000313" key="3">
    <source>
        <dbReference type="Proteomes" id="UP001156627"/>
    </source>
</evidence>
<dbReference type="InterPro" id="IPR050744">
    <property type="entry name" value="AI-2_Isomerase_LsrG"/>
</dbReference>
<dbReference type="Gene3D" id="3.30.70.100">
    <property type="match status" value="1"/>
</dbReference>
<dbReference type="RefSeq" id="WP_284330251.1">
    <property type="nucleotide sequence ID" value="NZ_BSOA01000003.1"/>
</dbReference>
<proteinExistence type="predicted"/>
<comment type="caution">
    <text evidence="2">The sequence shown here is derived from an EMBL/GenBank/DDBJ whole genome shotgun (WGS) entry which is preliminary data.</text>
</comment>
<dbReference type="Pfam" id="PF03992">
    <property type="entry name" value="ABM"/>
    <property type="match status" value="1"/>
</dbReference>
<gene>
    <name evidence="2" type="ORF">GCM10007898_03940</name>
</gene>
<dbReference type="InterPro" id="IPR011008">
    <property type="entry name" value="Dimeric_a/b-barrel"/>
</dbReference>
<accession>A0ABQ5X711</accession>
<dbReference type="Proteomes" id="UP001156627">
    <property type="component" value="Unassembled WGS sequence"/>
</dbReference>
<dbReference type="PANTHER" id="PTHR33336:SF15">
    <property type="entry name" value="ABM DOMAIN-CONTAINING PROTEIN"/>
    <property type="match status" value="1"/>
</dbReference>
<keyword evidence="3" id="KW-1185">Reference proteome</keyword>
<dbReference type="PANTHER" id="PTHR33336">
    <property type="entry name" value="QUINOL MONOOXYGENASE YGIN-RELATED"/>
    <property type="match status" value="1"/>
</dbReference>
<protein>
    <recommendedName>
        <fullName evidence="1">ABM domain-containing protein</fullName>
    </recommendedName>
</protein>